<dbReference type="Proteomes" id="UP000319852">
    <property type="component" value="Chromosome"/>
</dbReference>
<keyword evidence="8" id="KW-1185">Reference proteome</keyword>
<dbReference type="Pfam" id="PF02656">
    <property type="entry name" value="DUF202"/>
    <property type="match status" value="1"/>
</dbReference>
<evidence type="ECO:0000256" key="4">
    <source>
        <dbReference type="ARBA" id="ARBA00023136"/>
    </source>
</evidence>
<accession>A0A517N0G4</accession>
<feature type="domain" description="DUF202" evidence="6">
    <location>
        <begin position="22"/>
        <end position="52"/>
    </location>
</feature>
<evidence type="ECO:0000256" key="2">
    <source>
        <dbReference type="ARBA" id="ARBA00022692"/>
    </source>
</evidence>
<reference evidence="7 8" key="1">
    <citation type="submission" date="2019-02" db="EMBL/GenBank/DDBJ databases">
        <title>Deep-cultivation of Planctomycetes and their phenomic and genomic characterization uncovers novel biology.</title>
        <authorList>
            <person name="Wiegand S."/>
            <person name="Jogler M."/>
            <person name="Boedeker C."/>
            <person name="Pinto D."/>
            <person name="Vollmers J."/>
            <person name="Rivas-Marin E."/>
            <person name="Kohn T."/>
            <person name="Peeters S.H."/>
            <person name="Heuer A."/>
            <person name="Rast P."/>
            <person name="Oberbeckmann S."/>
            <person name="Bunk B."/>
            <person name="Jeske O."/>
            <person name="Meyerdierks A."/>
            <person name="Storesund J.E."/>
            <person name="Kallscheuer N."/>
            <person name="Luecker S."/>
            <person name="Lage O.M."/>
            <person name="Pohl T."/>
            <person name="Merkel B.J."/>
            <person name="Hornburger P."/>
            <person name="Mueller R.-W."/>
            <person name="Bruemmer F."/>
            <person name="Labrenz M."/>
            <person name="Spormann A.M."/>
            <person name="Op den Camp H."/>
            <person name="Overmann J."/>
            <person name="Amann R."/>
            <person name="Jetten M.S.M."/>
            <person name="Mascher T."/>
            <person name="Medema M.H."/>
            <person name="Devos D.P."/>
            <person name="Kaster A.-K."/>
            <person name="Ovreas L."/>
            <person name="Rohde M."/>
            <person name="Galperin M.Y."/>
            <person name="Jogler C."/>
        </authorList>
    </citation>
    <scope>NUCLEOTIDE SEQUENCE [LARGE SCALE GENOMIC DNA]</scope>
    <source>
        <strain evidence="7 8">HG15A2</strain>
    </source>
</reference>
<gene>
    <name evidence="7" type="ORF">HG15A2_39330</name>
</gene>
<dbReference type="KEGG" id="amob:HG15A2_39330"/>
<organism evidence="7 8">
    <name type="scientific">Adhaeretor mobilis</name>
    <dbReference type="NCBI Taxonomy" id="1930276"/>
    <lineage>
        <taxon>Bacteria</taxon>
        <taxon>Pseudomonadati</taxon>
        <taxon>Planctomycetota</taxon>
        <taxon>Planctomycetia</taxon>
        <taxon>Pirellulales</taxon>
        <taxon>Lacipirellulaceae</taxon>
        <taxon>Adhaeretor</taxon>
    </lineage>
</organism>
<evidence type="ECO:0000313" key="8">
    <source>
        <dbReference type="Proteomes" id="UP000319852"/>
    </source>
</evidence>
<name>A0A517N0G4_9BACT</name>
<evidence type="ECO:0000313" key="7">
    <source>
        <dbReference type="EMBL" id="QDT00594.1"/>
    </source>
</evidence>
<dbReference type="AlphaFoldDB" id="A0A517N0G4"/>
<keyword evidence="2" id="KW-0812">Transmembrane</keyword>
<protein>
    <recommendedName>
        <fullName evidence="6">DUF202 domain-containing protein</fullName>
    </recommendedName>
</protein>
<sequence>MQNHSADESHRSERNRLALERTKRANERTLLAYTRTSIMLSATGATLLLCTESGRSTVSSAGHYWSLEPL</sequence>
<keyword evidence="4" id="KW-0472">Membrane</keyword>
<evidence type="ECO:0000256" key="3">
    <source>
        <dbReference type="ARBA" id="ARBA00022989"/>
    </source>
</evidence>
<proteinExistence type="predicted"/>
<evidence type="ECO:0000256" key="1">
    <source>
        <dbReference type="ARBA" id="ARBA00004127"/>
    </source>
</evidence>
<comment type="subcellular location">
    <subcellularLocation>
        <location evidence="1">Endomembrane system</location>
        <topology evidence="1">Multi-pass membrane protein</topology>
    </subcellularLocation>
</comment>
<evidence type="ECO:0000259" key="6">
    <source>
        <dbReference type="Pfam" id="PF02656"/>
    </source>
</evidence>
<dbReference type="InterPro" id="IPR003807">
    <property type="entry name" value="DUF202"/>
</dbReference>
<feature type="region of interest" description="Disordered" evidence="5">
    <location>
        <begin position="1"/>
        <end position="23"/>
    </location>
</feature>
<keyword evidence="3" id="KW-1133">Transmembrane helix</keyword>
<dbReference type="EMBL" id="CP036263">
    <property type="protein sequence ID" value="QDT00594.1"/>
    <property type="molecule type" value="Genomic_DNA"/>
</dbReference>
<dbReference type="GO" id="GO:0012505">
    <property type="term" value="C:endomembrane system"/>
    <property type="evidence" value="ECO:0007669"/>
    <property type="project" value="UniProtKB-SubCell"/>
</dbReference>
<evidence type="ECO:0000256" key="5">
    <source>
        <dbReference type="SAM" id="MobiDB-lite"/>
    </source>
</evidence>